<name>A0ABW3ZKP5_9RHOB</name>
<feature type="region of interest" description="Disordered" evidence="5">
    <location>
        <begin position="69"/>
        <end position="95"/>
    </location>
</feature>
<gene>
    <name evidence="8" type="ORF">ACFQ4E_14790</name>
</gene>
<dbReference type="EMBL" id="JBHTMU010000029">
    <property type="protein sequence ID" value="MFD1343694.1"/>
    <property type="molecule type" value="Genomic_DNA"/>
</dbReference>
<dbReference type="RefSeq" id="WP_386804864.1">
    <property type="nucleotide sequence ID" value="NZ_JBHTMU010000029.1"/>
</dbReference>
<dbReference type="SUPFAM" id="SSF103088">
    <property type="entry name" value="OmpA-like"/>
    <property type="match status" value="1"/>
</dbReference>
<evidence type="ECO:0000256" key="4">
    <source>
        <dbReference type="PROSITE-ProRule" id="PRU00473"/>
    </source>
</evidence>
<keyword evidence="9" id="KW-1185">Reference proteome</keyword>
<dbReference type="Pfam" id="PF00691">
    <property type="entry name" value="OmpA"/>
    <property type="match status" value="1"/>
</dbReference>
<comment type="subcellular location">
    <subcellularLocation>
        <location evidence="1">Cell outer membrane</location>
    </subcellularLocation>
</comment>
<comment type="caution">
    <text evidence="8">The sequence shown here is derived from an EMBL/GenBank/DDBJ whole genome shotgun (WGS) entry which is preliminary data.</text>
</comment>
<dbReference type="InterPro" id="IPR036737">
    <property type="entry name" value="OmpA-like_sf"/>
</dbReference>
<feature type="signal peptide" evidence="6">
    <location>
        <begin position="1"/>
        <end position="22"/>
    </location>
</feature>
<proteinExistence type="predicted"/>
<keyword evidence="3" id="KW-0998">Cell outer membrane</keyword>
<evidence type="ECO:0000256" key="6">
    <source>
        <dbReference type="SAM" id="SignalP"/>
    </source>
</evidence>
<evidence type="ECO:0000256" key="1">
    <source>
        <dbReference type="ARBA" id="ARBA00004442"/>
    </source>
</evidence>
<evidence type="ECO:0000313" key="9">
    <source>
        <dbReference type="Proteomes" id="UP001597135"/>
    </source>
</evidence>
<feature type="chain" id="PRO_5046047311" evidence="6">
    <location>
        <begin position="23"/>
        <end position="220"/>
    </location>
</feature>
<dbReference type="Gene3D" id="3.30.1330.60">
    <property type="entry name" value="OmpA-like domain"/>
    <property type="match status" value="1"/>
</dbReference>
<organism evidence="8 9">
    <name type="scientific">Litorisediminicola beolgyonensis</name>
    <dbReference type="NCBI Taxonomy" id="1173614"/>
    <lineage>
        <taxon>Bacteria</taxon>
        <taxon>Pseudomonadati</taxon>
        <taxon>Pseudomonadota</taxon>
        <taxon>Alphaproteobacteria</taxon>
        <taxon>Rhodobacterales</taxon>
        <taxon>Paracoccaceae</taxon>
        <taxon>Litorisediminicola</taxon>
    </lineage>
</organism>
<dbReference type="CDD" id="cd07185">
    <property type="entry name" value="OmpA_C-like"/>
    <property type="match status" value="1"/>
</dbReference>
<sequence>MRFRTNLSLVCAALVAAAPAVAQNDLSVEEILERLEKQKQVFNEAETSGLGETRGLKLVTVEDVDAESAAPSDSVAVSAQGNGTATDPDEPIQAAADPNQPLVFGQLAPELQVNLQITFGFDSAALADSEKPKLDKMCAVLKQSDINLFRIVGHTDTSGSAEYNERLSVLRAKEVARYLVEDCGVAASRLQTIGMGERFPYNTADPRADENRRVEFQALS</sequence>
<dbReference type="PRINTS" id="PR01021">
    <property type="entry name" value="OMPADOMAIN"/>
</dbReference>
<dbReference type="InterPro" id="IPR006665">
    <property type="entry name" value="OmpA-like"/>
</dbReference>
<protein>
    <submittedName>
        <fullName evidence="8">OmpA family protein</fullName>
    </submittedName>
</protein>
<dbReference type="PROSITE" id="PS51123">
    <property type="entry name" value="OMPA_2"/>
    <property type="match status" value="1"/>
</dbReference>
<evidence type="ECO:0000313" key="8">
    <source>
        <dbReference type="EMBL" id="MFD1343694.1"/>
    </source>
</evidence>
<feature type="domain" description="OmpA-like" evidence="7">
    <location>
        <begin position="106"/>
        <end position="220"/>
    </location>
</feature>
<keyword evidence="6" id="KW-0732">Signal</keyword>
<reference evidence="9" key="1">
    <citation type="journal article" date="2019" name="Int. J. Syst. Evol. Microbiol.">
        <title>The Global Catalogue of Microorganisms (GCM) 10K type strain sequencing project: providing services to taxonomists for standard genome sequencing and annotation.</title>
        <authorList>
            <consortium name="The Broad Institute Genomics Platform"/>
            <consortium name="The Broad Institute Genome Sequencing Center for Infectious Disease"/>
            <person name="Wu L."/>
            <person name="Ma J."/>
        </authorList>
    </citation>
    <scope>NUCLEOTIDE SEQUENCE [LARGE SCALE GENOMIC DNA]</scope>
    <source>
        <strain evidence="9">CCUG 62953</strain>
    </source>
</reference>
<dbReference type="PANTHER" id="PTHR30329:SF21">
    <property type="entry name" value="LIPOPROTEIN YIAD-RELATED"/>
    <property type="match status" value="1"/>
</dbReference>
<dbReference type="InterPro" id="IPR050330">
    <property type="entry name" value="Bact_OuterMem_StrucFunc"/>
</dbReference>
<accession>A0ABW3ZKP5</accession>
<feature type="compositionally biased region" description="Low complexity" evidence="5">
    <location>
        <begin position="69"/>
        <end position="79"/>
    </location>
</feature>
<dbReference type="Proteomes" id="UP001597135">
    <property type="component" value="Unassembled WGS sequence"/>
</dbReference>
<evidence type="ECO:0000256" key="2">
    <source>
        <dbReference type="ARBA" id="ARBA00023136"/>
    </source>
</evidence>
<keyword evidence="2 4" id="KW-0472">Membrane</keyword>
<evidence type="ECO:0000256" key="3">
    <source>
        <dbReference type="ARBA" id="ARBA00023237"/>
    </source>
</evidence>
<dbReference type="PANTHER" id="PTHR30329">
    <property type="entry name" value="STATOR ELEMENT OF FLAGELLAR MOTOR COMPLEX"/>
    <property type="match status" value="1"/>
</dbReference>
<dbReference type="InterPro" id="IPR006664">
    <property type="entry name" value="OMP_bac"/>
</dbReference>
<evidence type="ECO:0000256" key="5">
    <source>
        <dbReference type="SAM" id="MobiDB-lite"/>
    </source>
</evidence>
<evidence type="ECO:0000259" key="7">
    <source>
        <dbReference type="PROSITE" id="PS51123"/>
    </source>
</evidence>